<feature type="compositionally biased region" description="Basic residues" evidence="1">
    <location>
        <begin position="1"/>
        <end position="11"/>
    </location>
</feature>
<evidence type="ECO:0000256" key="1">
    <source>
        <dbReference type="SAM" id="MobiDB-lite"/>
    </source>
</evidence>
<gene>
    <name evidence="2" type="ORF">ElyMa_005770100</name>
</gene>
<reference evidence="2 3" key="1">
    <citation type="journal article" date="2021" name="Elife">
        <title>Chloroplast acquisition without the gene transfer in kleptoplastic sea slugs, Plakobranchus ocellatus.</title>
        <authorList>
            <person name="Maeda T."/>
            <person name="Takahashi S."/>
            <person name="Yoshida T."/>
            <person name="Shimamura S."/>
            <person name="Takaki Y."/>
            <person name="Nagai Y."/>
            <person name="Toyoda A."/>
            <person name="Suzuki Y."/>
            <person name="Arimoto A."/>
            <person name="Ishii H."/>
            <person name="Satoh N."/>
            <person name="Nishiyama T."/>
            <person name="Hasebe M."/>
            <person name="Maruyama T."/>
            <person name="Minagawa J."/>
            <person name="Obokata J."/>
            <person name="Shigenobu S."/>
        </authorList>
    </citation>
    <scope>NUCLEOTIDE SEQUENCE [LARGE SCALE GENOMIC DNA]</scope>
</reference>
<evidence type="ECO:0000313" key="2">
    <source>
        <dbReference type="EMBL" id="GFR75118.1"/>
    </source>
</evidence>
<proteinExistence type="predicted"/>
<name>A0AAV4FP83_9GAST</name>
<evidence type="ECO:0000313" key="3">
    <source>
        <dbReference type="Proteomes" id="UP000762676"/>
    </source>
</evidence>
<dbReference type="EMBL" id="BMAT01011569">
    <property type="protein sequence ID" value="GFR75118.1"/>
    <property type="molecule type" value="Genomic_DNA"/>
</dbReference>
<feature type="region of interest" description="Disordered" evidence="1">
    <location>
        <begin position="1"/>
        <end position="20"/>
    </location>
</feature>
<sequence length="199" mass="22911">MCAPDHHHKMKQAKDPEEKESFEECTKHRFYRYLTTANYLKILRSITTANYLKIHRSINTANYLKIHRSINTANYLKVHRSITRANYLKVYRSITTANYLKVYRSITTANYLKVYRSITTANYLKVYRSITTANYHKAATLHRLCGLAVKTLAQKSGGTGLISVRVKPKTLKLVLVADPPDVWHYGFSAKSGRPGIRIM</sequence>
<organism evidence="2 3">
    <name type="scientific">Elysia marginata</name>
    <dbReference type="NCBI Taxonomy" id="1093978"/>
    <lineage>
        <taxon>Eukaryota</taxon>
        <taxon>Metazoa</taxon>
        <taxon>Spiralia</taxon>
        <taxon>Lophotrochozoa</taxon>
        <taxon>Mollusca</taxon>
        <taxon>Gastropoda</taxon>
        <taxon>Heterobranchia</taxon>
        <taxon>Euthyneura</taxon>
        <taxon>Panpulmonata</taxon>
        <taxon>Sacoglossa</taxon>
        <taxon>Placobranchoidea</taxon>
        <taxon>Plakobranchidae</taxon>
        <taxon>Elysia</taxon>
    </lineage>
</organism>
<dbReference type="Proteomes" id="UP000762676">
    <property type="component" value="Unassembled WGS sequence"/>
</dbReference>
<protein>
    <submittedName>
        <fullName evidence="2">Uncharacterized protein</fullName>
    </submittedName>
</protein>
<dbReference type="AlphaFoldDB" id="A0AAV4FP83"/>
<accession>A0AAV4FP83</accession>
<keyword evidence="3" id="KW-1185">Reference proteome</keyword>
<comment type="caution">
    <text evidence="2">The sequence shown here is derived from an EMBL/GenBank/DDBJ whole genome shotgun (WGS) entry which is preliminary data.</text>
</comment>